<feature type="compositionally biased region" description="Polar residues" evidence="1">
    <location>
        <begin position="330"/>
        <end position="341"/>
    </location>
</feature>
<dbReference type="Proteomes" id="UP001153321">
    <property type="component" value="Chromosome 2"/>
</dbReference>
<evidence type="ECO:0000313" key="3">
    <source>
        <dbReference type="Proteomes" id="UP001153321"/>
    </source>
</evidence>
<accession>A0A9P0I4R1</accession>
<keyword evidence="3" id="KW-1185">Reference proteome</keyword>
<evidence type="ECO:0000256" key="1">
    <source>
        <dbReference type="SAM" id="MobiDB-lite"/>
    </source>
</evidence>
<name>A0A9P0I4R1_SPOLI</name>
<gene>
    <name evidence="2" type="ORF">SPLIT_LOCUS4761</name>
</gene>
<feature type="region of interest" description="Disordered" evidence="1">
    <location>
        <begin position="378"/>
        <end position="409"/>
    </location>
</feature>
<organism evidence="2 3">
    <name type="scientific">Spodoptera littoralis</name>
    <name type="common">Egyptian cotton leafworm</name>
    <dbReference type="NCBI Taxonomy" id="7109"/>
    <lineage>
        <taxon>Eukaryota</taxon>
        <taxon>Metazoa</taxon>
        <taxon>Ecdysozoa</taxon>
        <taxon>Arthropoda</taxon>
        <taxon>Hexapoda</taxon>
        <taxon>Insecta</taxon>
        <taxon>Pterygota</taxon>
        <taxon>Neoptera</taxon>
        <taxon>Endopterygota</taxon>
        <taxon>Lepidoptera</taxon>
        <taxon>Glossata</taxon>
        <taxon>Ditrysia</taxon>
        <taxon>Noctuoidea</taxon>
        <taxon>Noctuidae</taxon>
        <taxon>Amphipyrinae</taxon>
        <taxon>Spodoptera</taxon>
    </lineage>
</organism>
<feature type="compositionally biased region" description="Basic and acidic residues" evidence="1">
    <location>
        <begin position="460"/>
        <end position="481"/>
    </location>
</feature>
<feature type="region of interest" description="Disordered" evidence="1">
    <location>
        <begin position="460"/>
        <end position="537"/>
    </location>
</feature>
<sequence length="576" mass="64048">MSETNKHNRNYAAAVTQLPEDSKSNPLPDNVSIVTQYKTDTDSHTQTDAKLKVLKAVPLTLVSSAQNLQTGLNKTEMVEDKLKSTQATETDGPSKMQPVQDGFKFKDTAQQSEQSRAIEQKQADKLTADNRYLSASVSMAGSLASNPDIGVIMHSKLATNNVRERGNAVKLYDGSETEYSNRLKLPMTEALVANQATTNEATEVSTPELCEQCAACTFDRECATRRRNTNDFGNTSIGKETKNEQVTKTDDHNSLQIPGPLPTDNYKERKRSIFSRFSIDKKKDKSKRNSKSDTVNSAAIAKNTTATTEGPIMLPDVPLIDQPGDDTRRNSYTVNKVSNNIQRKRNSRDRRPSTGTKDQGGNILEESNFRELMLSDRIMPPVGDGYKSEYENESTKTETKEQASQAAPDLRVQVQDELCTRRVSIFSEQQTYTVPNKTKRSASYDNTELEMSYLSDLPLEKDVTGKSPDKGRALSPGEDKTTTTTTYTESYCSPTTNYYSLSEGEVPTSTKRKVSYDNSYKDRRDDTTGAPRSEQSAAKMEAALRAIQDELARCKSLLQAQRPEVNSIHTPVLYNT</sequence>
<feature type="compositionally biased region" description="Basic and acidic residues" evidence="1">
    <location>
        <begin position="386"/>
        <end position="401"/>
    </location>
</feature>
<feature type="compositionally biased region" description="Basic and acidic residues" evidence="1">
    <location>
        <begin position="239"/>
        <end position="253"/>
    </location>
</feature>
<feature type="region of interest" description="Disordered" evidence="1">
    <location>
        <begin position="1"/>
        <end position="30"/>
    </location>
</feature>
<feature type="compositionally biased region" description="Low complexity" evidence="1">
    <location>
        <begin position="482"/>
        <end position="496"/>
    </location>
</feature>
<feature type="compositionally biased region" description="Polar residues" evidence="1">
    <location>
        <begin position="294"/>
        <end position="308"/>
    </location>
</feature>
<dbReference type="AlphaFoldDB" id="A0A9P0I4R1"/>
<evidence type="ECO:0000313" key="2">
    <source>
        <dbReference type="EMBL" id="CAH1639404.1"/>
    </source>
</evidence>
<feature type="region of interest" description="Disordered" evidence="1">
    <location>
        <begin position="228"/>
        <end position="365"/>
    </location>
</feature>
<feature type="region of interest" description="Disordered" evidence="1">
    <location>
        <begin position="81"/>
        <end position="100"/>
    </location>
</feature>
<dbReference type="EMBL" id="LR824533">
    <property type="protein sequence ID" value="CAH1639404.1"/>
    <property type="molecule type" value="Genomic_DNA"/>
</dbReference>
<protein>
    <submittedName>
        <fullName evidence="2">Uncharacterized protein</fullName>
    </submittedName>
</protein>
<proteinExistence type="predicted"/>
<reference evidence="2" key="1">
    <citation type="submission" date="2022-02" db="EMBL/GenBank/DDBJ databases">
        <authorList>
            <person name="King R."/>
        </authorList>
    </citation>
    <scope>NUCLEOTIDE SEQUENCE</scope>
</reference>